<dbReference type="GO" id="GO:0005975">
    <property type="term" value="P:carbohydrate metabolic process"/>
    <property type="evidence" value="ECO:0007669"/>
    <property type="project" value="InterPro"/>
</dbReference>
<organism evidence="11 12">
    <name type="scientific">Ceratosolen solmsi marchali</name>
    <dbReference type="NCBI Taxonomy" id="326594"/>
    <lineage>
        <taxon>Eukaryota</taxon>
        <taxon>Metazoa</taxon>
        <taxon>Ecdysozoa</taxon>
        <taxon>Arthropoda</taxon>
        <taxon>Hexapoda</taxon>
        <taxon>Insecta</taxon>
        <taxon>Pterygota</taxon>
        <taxon>Neoptera</taxon>
        <taxon>Endopterygota</taxon>
        <taxon>Hymenoptera</taxon>
        <taxon>Apocrita</taxon>
        <taxon>Proctotrupomorpha</taxon>
        <taxon>Chalcidoidea</taxon>
        <taxon>Agaonidae</taxon>
        <taxon>Agaoninae</taxon>
        <taxon>Ceratosolen</taxon>
    </lineage>
</organism>
<dbReference type="InterPro" id="IPR006103">
    <property type="entry name" value="Glyco_hydro_2_cat"/>
</dbReference>
<dbReference type="Proteomes" id="UP000695007">
    <property type="component" value="Unplaced"/>
</dbReference>
<reference evidence="12" key="1">
    <citation type="submission" date="2025-08" db="UniProtKB">
        <authorList>
            <consortium name="RefSeq"/>
        </authorList>
    </citation>
    <scope>IDENTIFICATION</scope>
</reference>
<dbReference type="GO" id="GO:0019391">
    <property type="term" value="P:glucuronoside catabolic process"/>
    <property type="evidence" value="ECO:0007669"/>
    <property type="project" value="TreeGrafter"/>
</dbReference>
<evidence type="ECO:0000256" key="4">
    <source>
        <dbReference type="ARBA" id="ARBA00016205"/>
    </source>
</evidence>
<feature type="domain" description="Glycosyl hydrolases family 2 sugar binding" evidence="10">
    <location>
        <begin position="45"/>
        <end position="223"/>
    </location>
</feature>
<dbReference type="Gene3D" id="2.60.40.10">
    <property type="entry name" value="Immunoglobulins"/>
    <property type="match status" value="1"/>
</dbReference>
<comment type="subunit">
    <text evidence="7">Homotetramer.</text>
</comment>
<comment type="function">
    <text evidence="1 7">Plays an important role in the degradation of dermatan and keratan sulfates.</text>
</comment>
<dbReference type="InterPro" id="IPR023230">
    <property type="entry name" value="Glyco_hydro_2_CS"/>
</dbReference>
<dbReference type="GO" id="GO:0004566">
    <property type="term" value="F:beta-glucuronidase activity"/>
    <property type="evidence" value="ECO:0007669"/>
    <property type="project" value="UniProtKB-EC"/>
</dbReference>
<dbReference type="PANTHER" id="PTHR10066">
    <property type="entry name" value="BETA-GLUCURONIDASE"/>
    <property type="match status" value="1"/>
</dbReference>
<accession>A0AAJ6VII9</accession>
<dbReference type="AlphaFoldDB" id="A0AAJ6VII9"/>
<evidence type="ECO:0000313" key="12">
    <source>
        <dbReference type="RefSeq" id="XP_011493869.1"/>
    </source>
</evidence>
<dbReference type="PANTHER" id="PTHR10066:SF67">
    <property type="entry name" value="BETA-GLUCURONIDASE"/>
    <property type="match status" value="1"/>
</dbReference>
<dbReference type="GO" id="GO:0030246">
    <property type="term" value="F:carbohydrate binding"/>
    <property type="evidence" value="ECO:0007669"/>
    <property type="project" value="TreeGrafter"/>
</dbReference>
<evidence type="ECO:0000256" key="7">
    <source>
        <dbReference type="RuleBase" id="RU361154"/>
    </source>
</evidence>
<evidence type="ECO:0000256" key="5">
    <source>
        <dbReference type="ARBA" id="ARBA00022801"/>
    </source>
</evidence>
<dbReference type="FunFam" id="3.20.20.80:FF:000029">
    <property type="entry name" value="Beta-glucuronidase"/>
    <property type="match status" value="1"/>
</dbReference>
<dbReference type="InterPro" id="IPR017853">
    <property type="entry name" value="GH"/>
</dbReference>
<dbReference type="EC" id="3.2.1.31" evidence="3 7"/>
<evidence type="ECO:0000256" key="1">
    <source>
        <dbReference type="ARBA" id="ARBA00003025"/>
    </source>
</evidence>
<dbReference type="InterPro" id="IPR006102">
    <property type="entry name" value="Ig-like_GH2"/>
</dbReference>
<proteinExistence type="inferred from homology"/>
<dbReference type="Pfam" id="PF02837">
    <property type="entry name" value="Glyco_hydro_2_N"/>
    <property type="match status" value="1"/>
</dbReference>
<evidence type="ECO:0000259" key="10">
    <source>
        <dbReference type="Pfam" id="PF02837"/>
    </source>
</evidence>
<dbReference type="FunFam" id="2.60.120.260:FF:000027">
    <property type="entry name" value="Beta-glucuronidase"/>
    <property type="match status" value="1"/>
</dbReference>
<evidence type="ECO:0000256" key="6">
    <source>
        <dbReference type="ARBA" id="ARBA00023295"/>
    </source>
</evidence>
<protein>
    <recommendedName>
        <fullName evidence="4 7">Beta-glucuronidase</fullName>
        <ecNumber evidence="3 7">3.2.1.31</ecNumber>
    </recommendedName>
</protein>
<comment type="similarity">
    <text evidence="2 7">Belongs to the glycosyl hydrolase 2 family.</text>
</comment>
<dbReference type="RefSeq" id="XP_011493869.1">
    <property type="nucleotide sequence ID" value="XM_011495567.1"/>
</dbReference>
<keyword evidence="5 7" id="KW-0378">Hydrolase</keyword>
<dbReference type="PROSITE" id="PS00608">
    <property type="entry name" value="GLYCOSYL_HYDROL_F2_2"/>
    <property type="match status" value="1"/>
</dbReference>
<evidence type="ECO:0000259" key="8">
    <source>
        <dbReference type="Pfam" id="PF00703"/>
    </source>
</evidence>
<sequence length="652" mass="74850">MFGFESLVNIFGLFLEIAGLAKDDLLLTPLPGLLFPRESETREVKSLDGFWDFLVPPINDVQRGHIQSWYAENLSKVKAGKVMQMPVPSSYNDITVSSNLRDHVGPVWYEKTFFVPSSWKHKRVFLRFGSVNYLAQVWLNGKFLMSHEMGHLPFEAEITSCVTFGGKNRVTLSVDNILLQNSVPQGKIVDLLSDNGTIRIQTYTFDFFNYAGIHRSVLLHSKPKVFIDDITVKTEIVNGIGIIRYKIEANGIKNSNACLCDINVINADNQYVVNESLIGTEGVLEVALPNLWWPRTMSDNPGYLYTLEVILRVINTSECDVYRLPIGIRSLKWTETSLLINEKPIYFRGFGRHEDSAIRGRGLDLVTVARDHELLKWVGANAYRTSHYPYSDEVLDVADRLGFLVIDECPSVDAENYSPALLKKHKESLSELIRRDKNRPSVIMWSIANEPRTSHYGADDYFKRVVHHTKQLDKSRPITMSIATPCDEDNAGKYLDIISFNRYNAWYSNPGRIDMITKKIVSEAQNWHIKYKKPVLISEYGADSITGLHELPEYIWSEEYQVEIMSKHFEAFDQLKAQGFFIGEFIWNFADFKTAQTYIRVGGNKKGIFTRDRQPKMVSHFVRKRYNSLNIELNNAKLYDCIKNYIQIQQAQ</sequence>
<dbReference type="GeneID" id="105359089"/>
<dbReference type="SUPFAM" id="SSF49303">
    <property type="entry name" value="beta-Galactosidase/glucuronidase domain"/>
    <property type="match status" value="1"/>
</dbReference>
<dbReference type="InterPro" id="IPR008979">
    <property type="entry name" value="Galactose-bd-like_sf"/>
</dbReference>
<evidence type="ECO:0000259" key="9">
    <source>
        <dbReference type="Pfam" id="PF02836"/>
    </source>
</evidence>
<dbReference type="PROSITE" id="PS00719">
    <property type="entry name" value="GLYCOSYL_HYDROL_F2_1"/>
    <property type="match status" value="1"/>
</dbReference>
<evidence type="ECO:0000256" key="3">
    <source>
        <dbReference type="ARBA" id="ARBA00012761"/>
    </source>
</evidence>
<dbReference type="InterPro" id="IPR006104">
    <property type="entry name" value="Glyco_hydro_2_N"/>
</dbReference>
<keyword evidence="7" id="KW-0458">Lysosome</keyword>
<evidence type="ECO:0000256" key="2">
    <source>
        <dbReference type="ARBA" id="ARBA00007401"/>
    </source>
</evidence>
<dbReference type="Gene3D" id="3.20.20.80">
    <property type="entry name" value="Glycosidases"/>
    <property type="match status" value="1"/>
</dbReference>
<dbReference type="Pfam" id="PF00703">
    <property type="entry name" value="Glyco_hydro_2"/>
    <property type="match status" value="1"/>
</dbReference>
<dbReference type="InterPro" id="IPR036156">
    <property type="entry name" value="Beta-gal/glucu_dom_sf"/>
</dbReference>
<dbReference type="InterPro" id="IPR013783">
    <property type="entry name" value="Ig-like_fold"/>
</dbReference>
<dbReference type="PRINTS" id="PR00132">
    <property type="entry name" value="GLHYDRLASE2"/>
</dbReference>
<dbReference type="KEGG" id="csol:105359089"/>
<evidence type="ECO:0000313" key="11">
    <source>
        <dbReference type="Proteomes" id="UP000695007"/>
    </source>
</evidence>
<keyword evidence="6 7" id="KW-0326">Glycosidase</keyword>
<dbReference type="SUPFAM" id="SSF49785">
    <property type="entry name" value="Galactose-binding domain-like"/>
    <property type="match status" value="1"/>
</dbReference>
<comment type="activity regulation">
    <text evidence="7">Inhibited by L-aspartic acid.</text>
</comment>
<feature type="domain" description="Glycoside hydrolase family 2 catalytic" evidence="9">
    <location>
        <begin position="334"/>
        <end position="630"/>
    </location>
</feature>
<dbReference type="SUPFAM" id="SSF51445">
    <property type="entry name" value="(Trans)glycosidases"/>
    <property type="match status" value="1"/>
</dbReference>
<dbReference type="GO" id="GO:0005615">
    <property type="term" value="C:extracellular space"/>
    <property type="evidence" value="ECO:0007669"/>
    <property type="project" value="TreeGrafter"/>
</dbReference>
<gene>
    <name evidence="12" type="primary">LOC105359089</name>
</gene>
<comment type="catalytic activity">
    <reaction evidence="7">
        <text>a beta-D-glucuronoside + H2O = D-glucuronate + an alcohol</text>
        <dbReference type="Rhea" id="RHEA:17633"/>
        <dbReference type="ChEBI" id="CHEBI:15377"/>
        <dbReference type="ChEBI" id="CHEBI:30879"/>
        <dbReference type="ChEBI" id="CHEBI:58720"/>
        <dbReference type="ChEBI" id="CHEBI:83411"/>
        <dbReference type="EC" id="3.2.1.31"/>
    </reaction>
</comment>
<keyword evidence="11" id="KW-1185">Reference proteome</keyword>
<feature type="domain" description="Glycoside hydrolase family 2 immunoglobulin-like beta-sandwich" evidence="8">
    <location>
        <begin position="225"/>
        <end position="329"/>
    </location>
</feature>
<dbReference type="InterPro" id="IPR023232">
    <property type="entry name" value="Glyco_hydro_2_AS"/>
</dbReference>
<dbReference type="Gene3D" id="2.60.120.260">
    <property type="entry name" value="Galactose-binding domain-like"/>
    <property type="match status" value="1"/>
</dbReference>
<dbReference type="InterPro" id="IPR006101">
    <property type="entry name" value="Glyco_hydro_2"/>
</dbReference>
<name>A0AAJ6VII9_9HYME</name>
<dbReference type="Pfam" id="PF02836">
    <property type="entry name" value="Glyco_hydro_2_C"/>
    <property type="match status" value="1"/>
</dbReference>
<dbReference type="NCBIfam" id="NF007538">
    <property type="entry name" value="PRK10150.1"/>
    <property type="match status" value="1"/>
</dbReference>